<sequence>MTPASEHDWCPNGEADEIEAKVFGSGYFEQNAQKYMKHQLMNSSEKPGEAHSCRQPRFHHNCQKIEYRLTMNKFHENTTSLIICNEQTWRQNLILRVRTYNMSSPMSRVRRAKEKTPLMNHP</sequence>
<proteinExistence type="predicted"/>
<dbReference type="Proteomes" id="UP000789375">
    <property type="component" value="Unassembled WGS sequence"/>
</dbReference>
<gene>
    <name evidence="1" type="ORF">FMOSSE_LOCUS6229</name>
</gene>
<dbReference type="EMBL" id="CAJVPP010001286">
    <property type="protein sequence ID" value="CAG8546194.1"/>
    <property type="molecule type" value="Genomic_DNA"/>
</dbReference>
<protein>
    <submittedName>
        <fullName evidence="1">1671_t:CDS:1</fullName>
    </submittedName>
</protein>
<accession>A0A9N9FNT9</accession>
<evidence type="ECO:0000313" key="2">
    <source>
        <dbReference type="Proteomes" id="UP000789375"/>
    </source>
</evidence>
<organism evidence="1 2">
    <name type="scientific">Funneliformis mosseae</name>
    <name type="common">Endomycorrhizal fungus</name>
    <name type="synonym">Glomus mosseae</name>
    <dbReference type="NCBI Taxonomy" id="27381"/>
    <lineage>
        <taxon>Eukaryota</taxon>
        <taxon>Fungi</taxon>
        <taxon>Fungi incertae sedis</taxon>
        <taxon>Mucoromycota</taxon>
        <taxon>Glomeromycotina</taxon>
        <taxon>Glomeromycetes</taxon>
        <taxon>Glomerales</taxon>
        <taxon>Glomeraceae</taxon>
        <taxon>Funneliformis</taxon>
    </lineage>
</organism>
<name>A0A9N9FNT9_FUNMO</name>
<comment type="caution">
    <text evidence="1">The sequence shown here is derived from an EMBL/GenBank/DDBJ whole genome shotgun (WGS) entry which is preliminary data.</text>
</comment>
<evidence type="ECO:0000313" key="1">
    <source>
        <dbReference type="EMBL" id="CAG8546194.1"/>
    </source>
</evidence>
<keyword evidence="2" id="KW-1185">Reference proteome</keyword>
<dbReference type="AlphaFoldDB" id="A0A9N9FNT9"/>
<reference evidence="1" key="1">
    <citation type="submission" date="2021-06" db="EMBL/GenBank/DDBJ databases">
        <authorList>
            <person name="Kallberg Y."/>
            <person name="Tangrot J."/>
            <person name="Rosling A."/>
        </authorList>
    </citation>
    <scope>NUCLEOTIDE SEQUENCE</scope>
    <source>
        <strain evidence="1">87-6 pot B 2015</strain>
    </source>
</reference>